<dbReference type="Gene3D" id="3.40.50.300">
    <property type="entry name" value="P-loop containing nucleotide triphosphate hydrolases"/>
    <property type="match status" value="1"/>
</dbReference>
<proteinExistence type="predicted"/>
<sequence length="385" mass="41483">MTGTATFDQLRLDGVGRSFGGHDALRDLDLSVRAGEFIALLGPSGCGKSTALNCLAGLLPLTAGSIWQDDRRIDTLPPERRGFGMVFQNYALFPHLTVRGNIAFGLQMRRLPKAEIAQRTADAIKLVQLEEHAGKLPGQLSGGQQQRVAIARAVVLEPSLVLMDEPLSNLDAKLRLEMRTEIRRLHQSLGLTTVYVTHDQEEALSMADRLVVLRKGQVQQIGTPEELHTRPANWHVADFMGFRNLLQLTVAEEGRQVVVEGNGVRLAATAMTPVRQGDQVVAAVRPEDLVIAGPAQDGNVLRAEVEVVEYQGRELAVEAITEHGLRLHIRTPDRVAAGDAVSVSVAPDRLLVFDRGDEALPASTPALGDPGAPEKVLSATGGDGS</sequence>
<dbReference type="InterPro" id="IPR013611">
    <property type="entry name" value="Transp-assoc_OB_typ2"/>
</dbReference>
<dbReference type="InterPro" id="IPR008995">
    <property type="entry name" value="Mo/tungstate-bd_C_term_dom"/>
</dbReference>
<keyword evidence="7" id="KW-1185">Reference proteome</keyword>
<name>A0A561BYB7_9ACTN</name>
<dbReference type="PANTHER" id="PTHR43875:SF1">
    <property type="entry name" value="OSMOPROTECTIVE COMPOUNDS UPTAKE ATP-BINDING PROTEIN GGTA"/>
    <property type="match status" value="1"/>
</dbReference>
<dbReference type="PROSITE" id="PS00211">
    <property type="entry name" value="ABC_TRANSPORTER_1"/>
    <property type="match status" value="1"/>
</dbReference>
<keyword evidence="2" id="KW-0547">Nucleotide-binding</keyword>
<evidence type="ECO:0000256" key="4">
    <source>
        <dbReference type="SAM" id="MobiDB-lite"/>
    </source>
</evidence>
<dbReference type="GO" id="GO:0005524">
    <property type="term" value="F:ATP binding"/>
    <property type="evidence" value="ECO:0007669"/>
    <property type="project" value="UniProtKB-KW"/>
</dbReference>
<feature type="region of interest" description="Disordered" evidence="4">
    <location>
        <begin position="360"/>
        <end position="385"/>
    </location>
</feature>
<dbReference type="OrthoDB" id="3180400at2"/>
<dbReference type="InterPro" id="IPR027417">
    <property type="entry name" value="P-loop_NTPase"/>
</dbReference>
<keyword evidence="1" id="KW-0813">Transport</keyword>
<evidence type="ECO:0000313" key="6">
    <source>
        <dbReference type="EMBL" id="TWD83843.1"/>
    </source>
</evidence>
<dbReference type="Gene3D" id="2.40.50.100">
    <property type="match status" value="1"/>
</dbReference>
<comment type="caution">
    <text evidence="6">The sequence shown here is derived from an EMBL/GenBank/DDBJ whole genome shotgun (WGS) entry which is preliminary data.</text>
</comment>
<organism evidence="6 7">
    <name type="scientific">Kribbella amoyensis</name>
    <dbReference type="NCBI Taxonomy" id="996641"/>
    <lineage>
        <taxon>Bacteria</taxon>
        <taxon>Bacillati</taxon>
        <taxon>Actinomycetota</taxon>
        <taxon>Actinomycetes</taxon>
        <taxon>Propionibacteriales</taxon>
        <taxon>Kribbellaceae</taxon>
        <taxon>Kribbella</taxon>
    </lineage>
</organism>
<dbReference type="EMBL" id="VIVK01000001">
    <property type="protein sequence ID" value="TWD83843.1"/>
    <property type="molecule type" value="Genomic_DNA"/>
</dbReference>
<evidence type="ECO:0000259" key="5">
    <source>
        <dbReference type="PROSITE" id="PS50893"/>
    </source>
</evidence>
<dbReference type="PROSITE" id="PS50893">
    <property type="entry name" value="ABC_TRANSPORTER_2"/>
    <property type="match status" value="1"/>
</dbReference>
<dbReference type="RefSeq" id="WP_145810780.1">
    <property type="nucleotide sequence ID" value="NZ_VIVK01000001.1"/>
</dbReference>
<evidence type="ECO:0000256" key="3">
    <source>
        <dbReference type="ARBA" id="ARBA00022840"/>
    </source>
</evidence>
<dbReference type="GO" id="GO:0140359">
    <property type="term" value="F:ABC-type transporter activity"/>
    <property type="evidence" value="ECO:0007669"/>
    <property type="project" value="UniProtKB-ARBA"/>
</dbReference>
<dbReference type="InterPro" id="IPR047641">
    <property type="entry name" value="ABC_transpr_MalK/UgpC-like"/>
</dbReference>
<dbReference type="InterPro" id="IPR003439">
    <property type="entry name" value="ABC_transporter-like_ATP-bd"/>
</dbReference>
<dbReference type="SUPFAM" id="SSF50331">
    <property type="entry name" value="MOP-like"/>
    <property type="match status" value="1"/>
</dbReference>
<dbReference type="InterPro" id="IPR017871">
    <property type="entry name" value="ABC_transporter-like_CS"/>
</dbReference>
<dbReference type="GO" id="GO:0016887">
    <property type="term" value="F:ATP hydrolysis activity"/>
    <property type="evidence" value="ECO:0007669"/>
    <property type="project" value="InterPro"/>
</dbReference>
<dbReference type="PANTHER" id="PTHR43875">
    <property type="entry name" value="MALTODEXTRIN IMPORT ATP-BINDING PROTEIN MSMX"/>
    <property type="match status" value="1"/>
</dbReference>
<dbReference type="GO" id="GO:0055052">
    <property type="term" value="C:ATP-binding cassette (ABC) transporter complex, substrate-binding subunit-containing"/>
    <property type="evidence" value="ECO:0007669"/>
    <property type="project" value="TreeGrafter"/>
</dbReference>
<keyword evidence="3 6" id="KW-0067">ATP-binding</keyword>
<dbReference type="SUPFAM" id="SSF52540">
    <property type="entry name" value="P-loop containing nucleoside triphosphate hydrolases"/>
    <property type="match status" value="1"/>
</dbReference>
<evidence type="ECO:0000256" key="1">
    <source>
        <dbReference type="ARBA" id="ARBA00022448"/>
    </source>
</evidence>
<dbReference type="Gene3D" id="2.40.50.140">
    <property type="entry name" value="Nucleic acid-binding proteins"/>
    <property type="match status" value="1"/>
</dbReference>
<gene>
    <name evidence="6" type="ORF">FB561_5012</name>
</gene>
<accession>A0A561BYB7</accession>
<dbReference type="Pfam" id="PF00005">
    <property type="entry name" value="ABC_tran"/>
    <property type="match status" value="1"/>
</dbReference>
<dbReference type="Proteomes" id="UP000318380">
    <property type="component" value="Unassembled WGS sequence"/>
</dbReference>
<dbReference type="InterPro" id="IPR003593">
    <property type="entry name" value="AAA+_ATPase"/>
</dbReference>
<dbReference type="Pfam" id="PF08402">
    <property type="entry name" value="TOBE_2"/>
    <property type="match status" value="1"/>
</dbReference>
<protein>
    <submittedName>
        <fullName evidence="6">Putative spermidine/putrescine transport system ATP-binding protein</fullName>
    </submittedName>
</protein>
<dbReference type="SMART" id="SM00382">
    <property type="entry name" value="AAA"/>
    <property type="match status" value="1"/>
</dbReference>
<reference evidence="6 7" key="1">
    <citation type="submission" date="2019-06" db="EMBL/GenBank/DDBJ databases">
        <title>Sequencing the genomes of 1000 actinobacteria strains.</title>
        <authorList>
            <person name="Klenk H.-P."/>
        </authorList>
    </citation>
    <scope>NUCLEOTIDE SEQUENCE [LARGE SCALE GENOMIC DNA]</scope>
    <source>
        <strain evidence="6 7">DSM 24683</strain>
    </source>
</reference>
<dbReference type="AlphaFoldDB" id="A0A561BYB7"/>
<feature type="domain" description="ABC transporter" evidence="5">
    <location>
        <begin position="10"/>
        <end position="240"/>
    </location>
</feature>
<evidence type="ECO:0000256" key="2">
    <source>
        <dbReference type="ARBA" id="ARBA00022741"/>
    </source>
</evidence>
<evidence type="ECO:0000313" key="7">
    <source>
        <dbReference type="Proteomes" id="UP000318380"/>
    </source>
</evidence>
<dbReference type="InterPro" id="IPR012340">
    <property type="entry name" value="NA-bd_OB-fold"/>
</dbReference>
<dbReference type="FunFam" id="3.40.50.300:FF:000042">
    <property type="entry name" value="Maltose/maltodextrin ABC transporter, ATP-binding protein"/>
    <property type="match status" value="1"/>
</dbReference>